<reference evidence="2" key="1">
    <citation type="journal article" date="2019" name="Int. J. Syst. Evol. Microbiol.">
        <title>The Global Catalogue of Microorganisms (GCM) 10K type strain sequencing project: providing services to taxonomists for standard genome sequencing and annotation.</title>
        <authorList>
            <consortium name="The Broad Institute Genomics Platform"/>
            <consortium name="The Broad Institute Genome Sequencing Center for Infectious Disease"/>
            <person name="Wu L."/>
            <person name="Ma J."/>
        </authorList>
    </citation>
    <scope>NUCLEOTIDE SEQUENCE [LARGE SCALE GENOMIC DNA]</scope>
    <source>
        <strain evidence="2">CGMCC 1.15399</strain>
    </source>
</reference>
<organism evidence="1 2">
    <name type="scientific">Nonomuraea guangzhouensis</name>
    <dbReference type="NCBI Taxonomy" id="1291555"/>
    <lineage>
        <taxon>Bacteria</taxon>
        <taxon>Bacillati</taxon>
        <taxon>Actinomycetota</taxon>
        <taxon>Actinomycetes</taxon>
        <taxon>Streptosporangiales</taxon>
        <taxon>Streptosporangiaceae</taxon>
        <taxon>Nonomuraea</taxon>
    </lineage>
</organism>
<name>A0ABW4FZ11_9ACTN</name>
<protein>
    <submittedName>
        <fullName evidence="1">Uncharacterized protein</fullName>
    </submittedName>
</protein>
<evidence type="ECO:0000313" key="1">
    <source>
        <dbReference type="EMBL" id="MFD1535688.1"/>
    </source>
</evidence>
<evidence type="ECO:0000313" key="2">
    <source>
        <dbReference type="Proteomes" id="UP001597097"/>
    </source>
</evidence>
<accession>A0ABW4FZ11</accession>
<keyword evidence="2" id="KW-1185">Reference proteome</keyword>
<proteinExistence type="predicted"/>
<comment type="caution">
    <text evidence="1">The sequence shown here is derived from an EMBL/GenBank/DDBJ whole genome shotgun (WGS) entry which is preliminary data.</text>
</comment>
<gene>
    <name evidence="1" type="ORF">ACFSJ0_01505</name>
</gene>
<dbReference type="EMBL" id="JBHUCM010000003">
    <property type="protein sequence ID" value="MFD1535688.1"/>
    <property type="molecule type" value="Genomic_DNA"/>
</dbReference>
<sequence>MRKDDTADIARWLWHEVDPGDWSGEALRPLSEGRSRLVPVQEHERQYAGAREFRGLVVPLSLAGEPSTAFRQHAEAVENAIGAANSVGSHGPTGPWYERSPDWGAPFLRWRRPGTESLELRATETGAELSLQPTEPYEEWRQAAFEWGEPSQLPGGFVIEYLDAANEGLSTPGGWRVPRWAAVPPLLSAFIRTLPAETCAIGRNVSVTVFGGNRQVLAIHSAERLTVVGWFKYFVPGEGSGWSQRVERTVRSWTLDAGGPGEVDGDWLARHLVEILRTEKVSSLAKLGKHVRSLENAHTVLLGLGF</sequence>
<dbReference type="Proteomes" id="UP001597097">
    <property type="component" value="Unassembled WGS sequence"/>
</dbReference>
<dbReference type="RefSeq" id="WP_219536227.1">
    <property type="nucleotide sequence ID" value="NZ_JAHKRM010000029.1"/>
</dbReference>